<gene>
    <name evidence="7" type="primary">qacA12</name>
    <name evidence="7" type="ORF">AHOG_24020</name>
</gene>
<dbReference type="SUPFAM" id="SSF103473">
    <property type="entry name" value="MFS general substrate transporter"/>
    <property type="match status" value="1"/>
</dbReference>
<keyword evidence="4" id="KW-0812">Transmembrane</keyword>
<dbReference type="Proteomes" id="UP000204221">
    <property type="component" value="Chromosome"/>
</dbReference>
<dbReference type="InterPro" id="IPR011701">
    <property type="entry name" value="MFS"/>
</dbReference>
<dbReference type="AlphaFoldDB" id="A0A221W8R1"/>
<dbReference type="PANTHER" id="PTHR42718">
    <property type="entry name" value="MAJOR FACILITATOR SUPERFAMILY MULTIDRUG TRANSPORTER MFSC"/>
    <property type="match status" value="1"/>
</dbReference>
<dbReference type="Gene3D" id="1.20.1720.10">
    <property type="entry name" value="Multidrug resistance protein D"/>
    <property type="match status" value="1"/>
</dbReference>
<dbReference type="CDD" id="cd17321">
    <property type="entry name" value="MFS_MMR_MDR_like"/>
    <property type="match status" value="1"/>
</dbReference>
<evidence type="ECO:0000313" key="7">
    <source>
        <dbReference type="EMBL" id="ASO22410.1"/>
    </source>
</evidence>
<protein>
    <submittedName>
        <fullName evidence="7">Antiseptic resistance protein</fullName>
    </submittedName>
</protein>
<reference evidence="7 8" key="1">
    <citation type="submission" date="2017-07" db="EMBL/GenBank/DDBJ databases">
        <title>Complete genome sequence of Actinoalloteichus hoggarensis DSM 45943, type strain of Actinoalloteichus hoggarensis.</title>
        <authorList>
            <person name="Ruckert C."/>
            <person name="Nouioui I."/>
            <person name="Willmese J."/>
            <person name="van Wezel G."/>
            <person name="Klenk H.-P."/>
            <person name="Kalinowski J."/>
            <person name="Zotchev S.B."/>
        </authorList>
    </citation>
    <scope>NUCLEOTIDE SEQUENCE [LARGE SCALE GENOMIC DNA]</scope>
    <source>
        <strain evidence="7 8">DSM 45943</strain>
    </source>
</reference>
<evidence type="ECO:0000256" key="5">
    <source>
        <dbReference type="ARBA" id="ARBA00022989"/>
    </source>
</evidence>
<name>A0A221W8R1_9PSEU</name>
<dbReference type="InterPro" id="IPR036259">
    <property type="entry name" value="MFS_trans_sf"/>
</dbReference>
<organism evidence="7 8">
    <name type="scientific">Actinoalloteichus hoggarensis</name>
    <dbReference type="NCBI Taxonomy" id="1470176"/>
    <lineage>
        <taxon>Bacteria</taxon>
        <taxon>Bacillati</taxon>
        <taxon>Actinomycetota</taxon>
        <taxon>Actinomycetes</taxon>
        <taxon>Pseudonocardiales</taxon>
        <taxon>Pseudonocardiaceae</taxon>
        <taxon>Actinoalloteichus</taxon>
    </lineage>
</organism>
<dbReference type="RefSeq" id="WP_093943370.1">
    <property type="nucleotide sequence ID" value="NZ_CP022521.1"/>
</dbReference>
<dbReference type="OrthoDB" id="4172724at2"/>
<comment type="subcellular location">
    <subcellularLocation>
        <location evidence="1">Cell membrane</location>
        <topology evidence="1">Multi-pass membrane protein</topology>
    </subcellularLocation>
</comment>
<dbReference type="GO" id="GO:0005886">
    <property type="term" value="C:plasma membrane"/>
    <property type="evidence" value="ECO:0007669"/>
    <property type="project" value="UniProtKB-SubCell"/>
</dbReference>
<keyword evidence="3" id="KW-1003">Cell membrane</keyword>
<evidence type="ECO:0000256" key="3">
    <source>
        <dbReference type="ARBA" id="ARBA00022475"/>
    </source>
</evidence>
<dbReference type="GO" id="GO:0022857">
    <property type="term" value="F:transmembrane transporter activity"/>
    <property type="evidence" value="ECO:0007669"/>
    <property type="project" value="InterPro"/>
</dbReference>
<keyword evidence="8" id="KW-1185">Reference proteome</keyword>
<evidence type="ECO:0000256" key="6">
    <source>
        <dbReference type="ARBA" id="ARBA00023136"/>
    </source>
</evidence>
<keyword evidence="2" id="KW-0813">Transport</keyword>
<proteinExistence type="predicted"/>
<dbReference type="Gene3D" id="1.20.1250.20">
    <property type="entry name" value="MFS general substrate transporter like domains"/>
    <property type="match status" value="1"/>
</dbReference>
<sequence length="529" mass="54189">MSSSSVPASTPAGLPGGRAWAALAVLTLPVLLVSVDNTVLGFAVPTLSEDLRPSASQLLWIVDVYSFVLAGLLVTMGVLGDRLGRRRLLLLGSAGFGLASVVAAYAPSAEVLIAARAAMGFAGATLMPATLSLIRNIFVDRRRRRIAIAVWSAAFSGGAALGPILGGWLLEHFWWGSVFLLNLPTMALLLAIGPWLIPESRDPAPGRFDPLSALYSLLALLPAVYGLKKFVESGISPVATLAVLLGVGFAIVFVRRQRRLDTPMLDVSLFAHRTFSVAVLTNLLAVFVLVGCLFLLTQYLQLVLGLRPMYAGLLLLPGLTAAVVGSLLATRLVRRFAMPALLASALSVAGLGTLLLVGVSVDGGLLIASTAFGLIGLGVGVAELLTNDAILASVPARRAGAASAVSETAYELGAALGIAVLGSVVAAVYRNGLAEVPGVDAGHLSAAAETLGTAMGLAAELAAPAGGALAEAATGAFVAGMRLTSVLGAMIMVTAAAVSWLSLRRVTLDSAAEDGPGESESRLDTDSTR</sequence>
<dbReference type="InterPro" id="IPR020846">
    <property type="entry name" value="MFS_dom"/>
</dbReference>
<dbReference type="KEGG" id="ahg:AHOG_24020"/>
<evidence type="ECO:0000256" key="4">
    <source>
        <dbReference type="ARBA" id="ARBA00022692"/>
    </source>
</evidence>
<evidence type="ECO:0000256" key="1">
    <source>
        <dbReference type="ARBA" id="ARBA00004651"/>
    </source>
</evidence>
<dbReference type="PROSITE" id="PS50850">
    <property type="entry name" value="MFS"/>
    <property type="match status" value="1"/>
</dbReference>
<evidence type="ECO:0000313" key="8">
    <source>
        <dbReference type="Proteomes" id="UP000204221"/>
    </source>
</evidence>
<dbReference type="PANTHER" id="PTHR42718:SF47">
    <property type="entry name" value="METHYL VIOLOGEN RESISTANCE PROTEIN SMVA"/>
    <property type="match status" value="1"/>
</dbReference>
<evidence type="ECO:0000256" key="2">
    <source>
        <dbReference type="ARBA" id="ARBA00022448"/>
    </source>
</evidence>
<accession>A0A221W8R1</accession>
<dbReference type="EMBL" id="CP022521">
    <property type="protein sequence ID" value="ASO22410.1"/>
    <property type="molecule type" value="Genomic_DNA"/>
</dbReference>
<dbReference type="Pfam" id="PF07690">
    <property type="entry name" value="MFS_1"/>
    <property type="match status" value="1"/>
</dbReference>
<keyword evidence="5" id="KW-1133">Transmembrane helix</keyword>
<keyword evidence="6" id="KW-0472">Membrane</keyword>